<dbReference type="KEGG" id="tvd:SG34_010395"/>
<reference evidence="1 2" key="2">
    <citation type="journal article" date="2022" name="Mar. Drugs">
        <title>Bioassay-Guided Fractionation Leads to the Detection of Cholic Acid Generated by the Rare Thalassomonas sp.</title>
        <authorList>
            <person name="Pheiffer F."/>
            <person name="Schneider Y.K."/>
            <person name="Hansen E.H."/>
            <person name="Andersen J.H."/>
            <person name="Isaksson J."/>
            <person name="Busche T."/>
            <person name="R C."/>
            <person name="Kalinowski J."/>
            <person name="Zyl L.V."/>
            <person name="Trindade M."/>
        </authorList>
    </citation>
    <scope>NUCLEOTIDE SEQUENCE [LARGE SCALE GENOMIC DNA]</scope>
    <source>
        <strain evidence="1 2">XOM25</strain>
    </source>
</reference>
<evidence type="ECO:0000313" key="2">
    <source>
        <dbReference type="Proteomes" id="UP000032352"/>
    </source>
</evidence>
<evidence type="ECO:0000313" key="1">
    <source>
        <dbReference type="EMBL" id="WDE07255.1"/>
    </source>
</evidence>
<sequence length="220" mass="25533">MSGEYKPKSWYIKLIHIAKTQLKMDDTLYRSSLKSLTGKASCKDMSLPDLVKVLEYMKNSGFKPKAKISKKKSPKTREKLEGAHTMLDKLRQLWIEMHKQGFIQDGSEPALEKWAINQSKSLNNGQPVNKLEWLPGNMLHAVIEQLKQWHMRLLKPVFPPLYKEMILLNQESRLTKSQQDDFIYHADRLSRASETHDVVSNAYKSFVAILAQHNEQVRNK</sequence>
<organism evidence="1 2">
    <name type="scientific">Thalassomonas viridans</name>
    <dbReference type="NCBI Taxonomy" id="137584"/>
    <lineage>
        <taxon>Bacteria</taxon>
        <taxon>Pseudomonadati</taxon>
        <taxon>Pseudomonadota</taxon>
        <taxon>Gammaproteobacteria</taxon>
        <taxon>Alteromonadales</taxon>
        <taxon>Colwelliaceae</taxon>
        <taxon>Thalassomonas</taxon>
    </lineage>
</organism>
<dbReference type="AlphaFoldDB" id="A0AAE9Z5X2"/>
<gene>
    <name evidence="1" type="ORF">SG34_010395</name>
</gene>
<dbReference type="InterPro" id="IPR009363">
    <property type="entry name" value="Phage_Mu_Gp16"/>
</dbReference>
<proteinExistence type="predicted"/>
<protein>
    <submittedName>
        <fullName evidence="1">Regulatory protein GemA</fullName>
    </submittedName>
</protein>
<dbReference type="RefSeq" id="WP_053047120.1">
    <property type="nucleotide sequence ID" value="NZ_CP059733.1"/>
</dbReference>
<keyword evidence="2" id="KW-1185">Reference proteome</keyword>
<dbReference type="EMBL" id="CP059733">
    <property type="protein sequence ID" value="WDE07255.1"/>
    <property type="molecule type" value="Genomic_DNA"/>
</dbReference>
<accession>A0AAE9Z5X2</accession>
<reference evidence="1 2" key="1">
    <citation type="journal article" date="2015" name="Genome Announc.">
        <title>Draft Genome Sequences of Marine Isolates of Thalassomonas viridans and Thalassomonas actiniarum.</title>
        <authorList>
            <person name="Olonade I."/>
            <person name="van Zyl L.J."/>
            <person name="Trindade M."/>
        </authorList>
    </citation>
    <scope>NUCLEOTIDE SEQUENCE [LARGE SCALE GENOMIC DNA]</scope>
    <source>
        <strain evidence="1 2">XOM25</strain>
    </source>
</reference>
<dbReference type="Pfam" id="PF06252">
    <property type="entry name" value="GemA"/>
    <property type="match status" value="1"/>
</dbReference>
<dbReference type="Proteomes" id="UP000032352">
    <property type="component" value="Chromosome"/>
</dbReference>
<name>A0AAE9Z5X2_9GAMM</name>